<keyword evidence="2" id="KW-0732">Signal</keyword>
<proteinExistence type="predicted"/>
<protein>
    <submittedName>
        <fullName evidence="3">(pine wood nematode) hypothetical protein</fullName>
    </submittedName>
</protein>
<gene>
    <name evidence="3" type="ORF">BXYJ_LOCUS388</name>
</gene>
<dbReference type="EMBL" id="CAJFCV020000001">
    <property type="protein sequence ID" value="CAG9080429.1"/>
    <property type="molecule type" value="Genomic_DNA"/>
</dbReference>
<accession>A0A7I8XF31</accession>
<keyword evidence="4" id="KW-1185">Reference proteome</keyword>
<dbReference type="Proteomes" id="UP000582659">
    <property type="component" value="Unassembled WGS sequence"/>
</dbReference>
<dbReference type="EMBL" id="CAJFDI010000001">
    <property type="protein sequence ID" value="CAD5208152.1"/>
    <property type="molecule type" value="Genomic_DNA"/>
</dbReference>
<reference evidence="3" key="1">
    <citation type="submission" date="2020-09" db="EMBL/GenBank/DDBJ databases">
        <authorList>
            <person name="Kikuchi T."/>
        </authorList>
    </citation>
    <scope>NUCLEOTIDE SEQUENCE</scope>
    <source>
        <strain evidence="3">Ka4C1</strain>
    </source>
</reference>
<keyword evidence="1" id="KW-1133">Transmembrane helix</keyword>
<organism evidence="3 4">
    <name type="scientific">Bursaphelenchus xylophilus</name>
    <name type="common">Pinewood nematode worm</name>
    <name type="synonym">Aphelenchoides xylophilus</name>
    <dbReference type="NCBI Taxonomy" id="6326"/>
    <lineage>
        <taxon>Eukaryota</taxon>
        <taxon>Metazoa</taxon>
        <taxon>Ecdysozoa</taxon>
        <taxon>Nematoda</taxon>
        <taxon>Chromadorea</taxon>
        <taxon>Rhabditida</taxon>
        <taxon>Tylenchina</taxon>
        <taxon>Tylenchomorpha</taxon>
        <taxon>Aphelenchoidea</taxon>
        <taxon>Aphelenchoididae</taxon>
        <taxon>Bursaphelenchus</taxon>
    </lineage>
</organism>
<evidence type="ECO:0000313" key="4">
    <source>
        <dbReference type="Proteomes" id="UP000659654"/>
    </source>
</evidence>
<sequence length="377" mass="42126">MKLWLFFLSVIFPLTQSYVKMSPKELANKASCKTLLSNNYHSYVDLGYDEERKEVMYSIKSGNNDRISGSFKAPGWDRCSIFSDPKNYIVCTGAEGFTVVSGDRQVHFKPNSDPDPTGFVLVQGKNNFVQWGASSAVDVEEINLNKTTDLGTCDANDAETKEVCPFLKPALHQRELYHRAHAKKYGGMVYGDDYFTSQLDFWYPAVFYEGIVVLISTKSKGYGVVVDQKTDECYYLVDYKSFDEEKNIPGHDVEAAQKALNSLNPAHKAVRIPIFESAEQVASFREGLKDTIDYTIFRSRGFEQSGTLFLHLLAFATTCFLGGLVMCCGLAFKTGGAYDTINSKPVDIQEIARENFYAEISSSDDGEKSVGKKGKKN</sequence>
<evidence type="ECO:0000313" key="3">
    <source>
        <dbReference type="EMBL" id="CAD5208152.1"/>
    </source>
</evidence>
<feature type="chain" id="PRO_5035385051" evidence="2">
    <location>
        <begin position="18"/>
        <end position="377"/>
    </location>
</feature>
<evidence type="ECO:0000256" key="2">
    <source>
        <dbReference type="SAM" id="SignalP"/>
    </source>
</evidence>
<feature type="signal peptide" evidence="2">
    <location>
        <begin position="1"/>
        <end position="17"/>
    </location>
</feature>
<feature type="transmembrane region" description="Helical" evidence="1">
    <location>
        <begin position="308"/>
        <end position="332"/>
    </location>
</feature>
<keyword evidence="1" id="KW-0472">Membrane</keyword>
<name>A0A7I8XF31_BURXY</name>
<keyword evidence="1" id="KW-0812">Transmembrane</keyword>
<dbReference type="AlphaFoldDB" id="A0A7I8XF31"/>
<comment type="caution">
    <text evidence="3">The sequence shown here is derived from an EMBL/GenBank/DDBJ whole genome shotgun (WGS) entry which is preliminary data.</text>
</comment>
<dbReference type="Proteomes" id="UP000659654">
    <property type="component" value="Unassembled WGS sequence"/>
</dbReference>
<evidence type="ECO:0000256" key="1">
    <source>
        <dbReference type="SAM" id="Phobius"/>
    </source>
</evidence>